<protein>
    <recommendedName>
        <fullName evidence="4">Extracellular small neutral protease</fullName>
        <ecNumber evidence="3">3.4.24.77</ecNumber>
    </recommendedName>
    <alternativeName>
        <fullName evidence="7">Snapalysin</fullName>
    </alternativeName>
</protein>
<evidence type="ECO:0000256" key="2">
    <source>
        <dbReference type="ARBA" id="ARBA00006571"/>
    </source>
</evidence>
<organism evidence="9 10">
    <name type="scientific">Sphaerisporangium corydalis</name>
    <dbReference type="NCBI Taxonomy" id="1441875"/>
    <lineage>
        <taxon>Bacteria</taxon>
        <taxon>Bacillati</taxon>
        <taxon>Actinomycetota</taxon>
        <taxon>Actinomycetes</taxon>
        <taxon>Streptosporangiales</taxon>
        <taxon>Streptosporangiaceae</taxon>
        <taxon>Sphaerisporangium</taxon>
    </lineage>
</organism>
<keyword evidence="10" id="KW-1185">Reference proteome</keyword>
<dbReference type="Proteomes" id="UP001595891">
    <property type="component" value="Unassembled WGS sequence"/>
</dbReference>
<keyword evidence="6 9" id="KW-0482">Metalloprotease</keyword>
<evidence type="ECO:0000256" key="3">
    <source>
        <dbReference type="ARBA" id="ARBA00012325"/>
    </source>
</evidence>
<evidence type="ECO:0000256" key="6">
    <source>
        <dbReference type="ARBA" id="ARBA00023049"/>
    </source>
</evidence>
<evidence type="ECO:0000256" key="8">
    <source>
        <dbReference type="SAM" id="SignalP"/>
    </source>
</evidence>
<evidence type="ECO:0000256" key="7">
    <source>
        <dbReference type="ARBA" id="ARBA00029927"/>
    </source>
</evidence>
<sequence length="222" mass="23552">MRLSRFLRNISALFLGLAFLFTVSPAWADPGTAAADTGATTAVTRTDAASTVAQTNDSTVARSRAASAEVAVRVLRYDASRAAEFRTVMDQAAQIWNASVSNVRLVAGTPADFVVLADNGWPRTSTSSLGRGTIWMGREATTEGYYPPRIATHEIGHILGLPDRRTGRCTDLMSGSSAPVSCTNANPSSAERSQVNANFAGATPLIEFDKLYVDRPDGALVP</sequence>
<dbReference type="EC" id="3.4.24.77" evidence="3"/>
<gene>
    <name evidence="9" type="ORF">ACFO8L_34565</name>
</gene>
<dbReference type="PRINTS" id="PR00787">
    <property type="entry name" value="NEUTRALPTASE"/>
</dbReference>
<dbReference type="Pfam" id="PF02031">
    <property type="entry name" value="Peptidase_M7"/>
    <property type="match status" value="1"/>
</dbReference>
<evidence type="ECO:0000256" key="5">
    <source>
        <dbReference type="ARBA" id="ARBA00022723"/>
    </source>
</evidence>
<dbReference type="RefSeq" id="WP_262844922.1">
    <property type="nucleotide sequence ID" value="NZ_JANZYP010000034.1"/>
</dbReference>
<dbReference type="InterPro" id="IPR000013">
    <property type="entry name" value="Peptidase_M7"/>
</dbReference>
<comment type="caution">
    <text evidence="9">The sequence shown here is derived from an EMBL/GenBank/DDBJ whole genome shotgun (WGS) entry which is preliminary data.</text>
</comment>
<evidence type="ECO:0000313" key="10">
    <source>
        <dbReference type="Proteomes" id="UP001595891"/>
    </source>
</evidence>
<keyword evidence="8" id="KW-0732">Signal</keyword>
<accession>A0ABV9ESC5</accession>
<comment type="catalytic activity">
    <reaction evidence="1">
        <text>Hydrolyzes proteins with a preference for Tyr or Phe in the P1' position. Has no action on amino-acid p-nitroanilides.</text>
        <dbReference type="EC" id="3.4.24.77"/>
    </reaction>
</comment>
<evidence type="ECO:0000313" key="9">
    <source>
        <dbReference type="EMBL" id="MFC4591260.1"/>
    </source>
</evidence>
<keyword evidence="9" id="KW-0378">Hydrolase</keyword>
<keyword evidence="5" id="KW-0479">Metal-binding</keyword>
<dbReference type="Gene3D" id="3.40.390.10">
    <property type="entry name" value="Collagenase (Catalytic Domain)"/>
    <property type="match status" value="1"/>
</dbReference>
<evidence type="ECO:0000256" key="1">
    <source>
        <dbReference type="ARBA" id="ARBA00000612"/>
    </source>
</evidence>
<keyword evidence="6 9" id="KW-0645">Protease</keyword>
<dbReference type="GO" id="GO:0008237">
    <property type="term" value="F:metallopeptidase activity"/>
    <property type="evidence" value="ECO:0007669"/>
    <property type="project" value="UniProtKB-KW"/>
</dbReference>
<feature type="signal peptide" evidence="8">
    <location>
        <begin position="1"/>
        <end position="28"/>
    </location>
</feature>
<dbReference type="InterPro" id="IPR024079">
    <property type="entry name" value="MetalloPept_cat_dom_sf"/>
</dbReference>
<feature type="chain" id="PRO_5047185488" description="Extracellular small neutral protease" evidence="8">
    <location>
        <begin position="29"/>
        <end position="222"/>
    </location>
</feature>
<dbReference type="EMBL" id="JBHSFN010000030">
    <property type="protein sequence ID" value="MFC4591260.1"/>
    <property type="molecule type" value="Genomic_DNA"/>
</dbReference>
<name>A0ABV9ESC5_9ACTN</name>
<proteinExistence type="inferred from homology"/>
<dbReference type="SUPFAM" id="SSF55486">
    <property type="entry name" value="Metalloproteases ('zincins'), catalytic domain"/>
    <property type="match status" value="1"/>
</dbReference>
<comment type="similarity">
    <text evidence="2">Belongs to the peptidase M7 family.</text>
</comment>
<reference evidence="10" key="1">
    <citation type="journal article" date="2019" name="Int. J. Syst. Evol. Microbiol.">
        <title>The Global Catalogue of Microorganisms (GCM) 10K type strain sequencing project: providing services to taxonomists for standard genome sequencing and annotation.</title>
        <authorList>
            <consortium name="The Broad Institute Genomics Platform"/>
            <consortium name="The Broad Institute Genome Sequencing Center for Infectious Disease"/>
            <person name="Wu L."/>
            <person name="Ma J."/>
        </authorList>
    </citation>
    <scope>NUCLEOTIDE SEQUENCE [LARGE SCALE GENOMIC DNA]</scope>
    <source>
        <strain evidence="10">CCUG 49560</strain>
    </source>
</reference>
<evidence type="ECO:0000256" key="4">
    <source>
        <dbReference type="ARBA" id="ARBA00019129"/>
    </source>
</evidence>
<dbReference type="PIRSF" id="PIRSF016573">
    <property type="entry name" value="Peptidase_M7"/>
    <property type="match status" value="1"/>
</dbReference>